<dbReference type="Pfam" id="PF06262">
    <property type="entry name" value="Zincin_1"/>
    <property type="match status" value="1"/>
</dbReference>
<evidence type="ECO:0000313" key="2">
    <source>
        <dbReference type="Proteomes" id="UP000234462"/>
    </source>
</evidence>
<dbReference type="AlphaFoldDB" id="A0A2H1L696"/>
<dbReference type="InterPro" id="IPR038555">
    <property type="entry name" value="Zincin_1_sf"/>
</dbReference>
<dbReference type="InterPro" id="IPR010428">
    <property type="entry name" value="Zincin_1"/>
</dbReference>
<dbReference type="CDD" id="cd12954">
    <property type="entry name" value="MMP_TTHA0227_like_1"/>
    <property type="match status" value="1"/>
</dbReference>
<gene>
    <name evidence="1" type="ORF">BJEO58_01986</name>
</gene>
<sequence>MAAILLADIRLRVEGELDTVVLTVDDIPPVDADVELGRVLPATRDEPAVIVLHRLPIAQRCTDELDLADLIADVLADQAALLCGRDPDELRPR</sequence>
<dbReference type="EMBL" id="FXZM01000009">
    <property type="protein sequence ID" value="SMY12392.1"/>
    <property type="molecule type" value="Genomic_DNA"/>
</dbReference>
<dbReference type="SUPFAM" id="SSF55486">
    <property type="entry name" value="Metalloproteases ('zincins'), catalytic domain"/>
    <property type="match status" value="1"/>
</dbReference>
<organism evidence="1 2">
    <name type="scientific">Brevibacterium jeotgali</name>
    <dbReference type="NCBI Taxonomy" id="1262550"/>
    <lineage>
        <taxon>Bacteria</taxon>
        <taxon>Bacillati</taxon>
        <taxon>Actinomycetota</taxon>
        <taxon>Actinomycetes</taxon>
        <taxon>Micrococcales</taxon>
        <taxon>Brevibacteriaceae</taxon>
        <taxon>Brevibacterium</taxon>
    </lineage>
</organism>
<dbReference type="Gene3D" id="3.30.2010.20">
    <property type="match status" value="1"/>
</dbReference>
<keyword evidence="2" id="KW-1185">Reference proteome</keyword>
<accession>A0A2H1L696</accession>
<proteinExistence type="predicted"/>
<dbReference type="Proteomes" id="UP000234462">
    <property type="component" value="Unassembled WGS sequence"/>
</dbReference>
<protein>
    <submittedName>
        <fullName evidence="1">Zinicin-like metallopeptidase</fullName>
    </submittedName>
</protein>
<reference evidence="2" key="1">
    <citation type="submission" date="2017-03" db="EMBL/GenBank/DDBJ databases">
        <authorList>
            <person name="Monnet C."/>
        </authorList>
    </citation>
    <scope>NUCLEOTIDE SEQUENCE [LARGE SCALE GENOMIC DNA]</scope>
    <source>
        <strain evidence="2">SJ5-8</strain>
    </source>
</reference>
<name>A0A2H1L696_9MICO</name>
<evidence type="ECO:0000313" key="1">
    <source>
        <dbReference type="EMBL" id="SMY12392.1"/>
    </source>
</evidence>